<accession>A0ABP9H9N9</accession>
<dbReference type="PANTHER" id="PTHR42840">
    <property type="entry name" value="NAD(P)-BINDING ROSSMANN-FOLD SUPERFAMILY PROTEIN-RELATED"/>
    <property type="match status" value="1"/>
</dbReference>
<proteinExistence type="inferred from homology"/>
<dbReference type="InterPro" id="IPR004104">
    <property type="entry name" value="Gfo/Idh/MocA-like_OxRdtase_C"/>
</dbReference>
<comment type="similarity">
    <text evidence="1">Belongs to the Gfo/Idh/MocA family.</text>
</comment>
<gene>
    <name evidence="5" type="ORF">GCM10023225_05020</name>
</gene>
<evidence type="ECO:0000313" key="6">
    <source>
        <dbReference type="Proteomes" id="UP001501195"/>
    </source>
</evidence>
<dbReference type="SUPFAM" id="SSF55347">
    <property type="entry name" value="Glyceraldehyde-3-phosphate dehydrogenase-like, C-terminal domain"/>
    <property type="match status" value="1"/>
</dbReference>
<name>A0ABP9H9N9_9ACTN</name>
<dbReference type="PANTHER" id="PTHR42840:SF3">
    <property type="entry name" value="BINDING ROSSMANN FOLD OXIDOREDUCTASE, PUTATIVE (AFU_ORTHOLOGUE AFUA_2G10240)-RELATED"/>
    <property type="match status" value="1"/>
</dbReference>
<feature type="domain" description="Gfo/Idh/MocA-like oxidoreductase N-terminal" evidence="3">
    <location>
        <begin position="8"/>
        <end position="113"/>
    </location>
</feature>
<keyword evidence="6" id="KW-1185">Reference proteome</keyword>
<evidence type="ECO:0000313" key="5">
    <source>
        <dbReference type="EMBL" id="GAA4964884.1"/>
    </source>
</evidence>
<dbReference type="Pfam" id="PF02894">
    <property type="entry name" value="GFO_IDH_MocA_C"/>
    <property type="match status" value="1"/>
</dbReference>
<dbReference type="RefSeq" id="WP_345710747.1">
    <property type="nucleotide sequence ID" value="NZ_BAABIL010000053.1"/>
</dbReference>
<keyword evidence="2" id="KW-0560">Oxidoreductase</keyword>
<evidence type="ECO:0000259" key="3">
    <source>
        <dbReference type="Pfam" id="PF01408"/>
    </source>
</evidence>
<organism evidence="5 6">
    <name type="scientific">Kineococcus glutinatus</name>
    <dbReference type="NCBI Taxonomy" id="1070872"/>
    <lineage>
        <taxon>Bacteria</taxon>
        <taxon>Bacillati</taxon>
        <taxon>Actinomycetota</taxon>
        <taxon>Actinomycetes</taxon>
        <taxon>Kineosporiales</taxon>
        <taxon>Kineosporiaceae</taxon>
        <taxon>Kineococcus</taxon>
    </lineage>
</organism>
<dbReference type="Pfam" id="PF01408">
    <property type="entry name" value="GFO_IDH_MocA"/>
    <property type="match status" value="1"/>
</dbReference>
<sequence length="336" mass="33664">MSAPAVLGVGVVGTGVMGADHARTLARSVSGARLVAVTDVDAARAGAVAGELGVGVAADAAALLADPAVDAVVVASHDATHAGLVRAAVAAGTPVLCEKPLAPTLAEAAAVLADIGPRGAELLSLGFMRRFDPGYAELRATLERGGIGAPLLVHCVSRGVSSGPGATSESSLTGSAVHEFDVVPWLLRSPVVEVSWSAPHHPARVPGLVDPQVVLLRTASGALATVEVFLNAGYGYDIRCEVVGEGGAASLAEPVRTVLDGARTRSTGYAADWRPRFADAYRLQLQAWVDAVAAGTPAPLATGRDGVLAAAVADAAITSMRAGGGPVPVEVPQVAR</sequence>
<dbReference type="Proteomes" id="UP001501195">
    <property type="component" value="Unassembled WGS sequence"/>
</dbReference>
<evidence type="ECO:0000256" key="2">
    <source>
        <dbReference type="ARBA" id="ARBA00023002"/>
    </source>
</evidence>
<feature type="domain" description="Gfo/Idh/MocA-like oxidoreductase C-terminal" evidence="4">
    <location>
        <begin position="141"/>
        <end position="328"/>
    </location>
</feature>
<protein>
    <submittedName>
        <fullName evidence="5">Gfo/Idh/MocA family oxidoreductase</fullName>
    </submittedName>
</protein>
<evidence type="ECO:0000256" key="1">
    <source>
        <dbReference type="ARBA" id="ARBA00010928"/>
    </source>
</evidence>
<dbReference type="SUPFAM" id="SSF51735">
    <property type="entry name" value="NAD(P)-binding Rossmann-fold domains"/>
    <property type="match status" value="1"/>
</dbReference>
<dbReference type="Gene3D" id="3.40.50.720">
    <property type="entry name" value="NAD(P)-binding Rossmann-like Domain"/>
    <property type="match status" value="1"/>
</dbReference>
<dbReference type="Gene3D" id="3.30.360.10">
    <property type="entry name" value="Dihydrodipicolinate Reductase, domain 2"/>
    <property type="match status" value="1"/>
</dbReference>
<reference evidence="6" key="1">
    <citation type="journal article" date="2019" name="Int. J. Syst. Evol. Microbiol.">
        <title>The Global Catalogue of Microorganisms (GCM) 10K type strain sequencing project: providing services to taxonomists for standard genome sequencing and annotation.</title>
        <authorList>
            <consortium name="The Broad Institute Genomics Platform"/>
            <consortium name="The Broad Institute Genome Sequencing Center for Infectious Disease"/>
            <person name="Wu L."/>
            <person name="Ma J."/>
        </authorList>
    </citation>
    <scope>NUCLEOTIDE SEQUENCE [LARGE SCALE GENOMIC DNA]</scope>
    <source>
        <strain evidence="6">JCM 18126</strain>
    </source>
</reference>
<dbReference type="EMBL" id="BAABIL010000053">
    <property type="protein sequence ID" value="GAA4964884.1"/>
    <property type="molecule type" value="Genomic_DNA"/>
</dbReference>
<comment type="caution">
    <text evidence="5">The sequence shown here is derived from an EMBL/GenBank/DDBJ whole genome shotgun (WGS) entry which is preliminary data.</text>
</comment>
<dbReference type="InterPro" id="IPR036291">
    <property type="entry name" value="NAD(P)-bd_dom_sf"/>
</dbReference>
<dbReference type="InterPro" id="IPR000683">
    <property type="entry name" value="Gfo/Idh/MocA-like_OxRdtase_N"/>
</dbReference>
<evidence type="ECO:0000259" key="4">
    <source>
        <dbReference type="Pfam" id="PF02894"/>
    </source>
</evidence>